<gene>
    <name evidence="4" type="ORF">LK12_07740</name>
</gene>
<dbReference type="InterPro" id="IPR000160">
    <property type="entry name" value="GGDEF_dom"/>
</dbReference>
<dbReference type="AlphaFoldDB" id="A0A0B1ZNN9"/>
<dbReference type="SUPFAM" id="SSF55073">
    <property type="entry name" value="Nucleotide cyclase"/>
    <property type="match status" value="1"/>
</dbReference>
<evidence type="ECO:0000313" key="5">
    <source>
        <dbReference type="Proteomes" id="UP000031057"/>
    </source>
</evidence>
<dbReference type="PANTHER" id="PTHR45138:SF9">
    <property type="entry name" value="DIGUANYLATE CYCLASE DGCM-RELATED"/>
    <property type="match status" value="1"/>
</dbReference>
<dbReference type="STRING" id="1348853.LK12_07740"/>
<dbReference type="GO" id="GO:0005886">
    <property type="term" value="C:plasma membrane"/>
    <property type="evidence" value="ECO:0007669"/>
    <property type="project" value="TreeGrafter"/>
</dbReference>
<name>A0A0B1ZNN9_9SPHN</name>
<dbReference type="GO" id="GO:0052621">
    <property type="term" value="F:diguanylate cyclase activity"/>
    <property type="evidence" value="ECO:0007669"/>
    <property type="project" value="UniProtKB-EC"/>
</dbReference>
<dbReference type="GO" id="GO:1902201">
    <property type="term" value="P:negative regulation of bacterial-type flagellum-dependent cell motility"/>
    <property type="evidence" value="ECO:0007669"/>
    <property type="project" value="TreeGrafter"/>
</dbReference>
<dbReference type="PROSITE" id="PS50887">
    <property type="entry name" value="GGDEF"/>
    <property type="match status" value="1"/>
</dbReference>
<dbReference type="PANTHER" id="PTHR45138">
    <property type="entry name" value="REGULATORY COMPONENTS OF SENSORY TRANSDUCTION SYSTEM"/>
    <property type="match status" value="1"/>
</dbReference>
<comment type="catalytic activity">
    <reaction evidence="2">
        <text>2 GTP = 3',3'-c-di-GMP + 2 diphosphate</text>
        <dbReference type="Rhea" id="RHEA:24898"/>
        <dbReference type="ChEBI" id="CHEBI:33019"/>
        <dbReference type="ChEBI" id="CHEBI:37565"/>
        <dbReference type="ChEBI" id="CHEBI:58805"/>
        <dbReference type="EC" id="2.7.7.65"/>
    </reaction>
</comment>
<dbReference type="CDD" id="cd01949">
    <property type="entry name" value="GGDEF"/>
    <property type="match status" value="1"/>
</dbReference>
<protein>
    <recommendedName>
        <fullName evidence="1">diguanylate cyclase</fullName>
        <ecNumber evidence="1">2.7.7.65</ecNumber>
    </recommendedName>
</protein>
<dbReference type="GO" id="GO:0043709">
    <property type="term" value="P:cell adhesion involved in single-species biofilm formation"/>
    <property type="evidence" value="ECO:0007669"/>
    <property type="project" value="TreeGrafter"/>
</dbReference>
<dbReference type="FunFam" id="3.30.70.270:FF:000001">
    <property type="entry name" value="Diguanylate cyclase domain protein"/>
    <property type="match status" value="1"/>
</dbReference>
<dbReference type="Proteomes" id="UP000031057">
    <property type="component" value="Unassembled WGS sequence"/>
</dbReference>
<dbReference type="InterPro" id="IPR043128">
    <property type="entry name" value="Rev_trsase/Diguanyl_cyclase"/>
</dbReference>
<proteinExistence type="predicted"/>
<evidence type="ECO:0000256" key="1">
    <source>
        <dbReference type="ARBA" id="ARBA00012528"/>
    </source>
</evidence>
<dbReference type="Gene3D" id="3.30.70.270">
    <property type="match status" value="1"/>
</dbReference>
<feature type="domain" description="GGDEF" evidence="3">
    <location>
        <begin position="206"/>
        <end position="341"/>
    </location>
</feature>
<dbReference type="NCBIfam" id="TIGR00254">
    <property type="entry name" value="GGDEF"/>
    <property type="match status" value="1"/>
</dbReference>
<comment type="caution">
    <text evidence="4">The sequence shown here is derived from an EMBL/GenBank/DDBJ whole genome shotgun (WGS) entry which is preliminary data.</text>
</comment>
<sequence length="343" mass="37117">MEAPALPFDGQERLEALAEISQFVVEHDLPVTPFVLEAAHDIVTGANPALAALTAARLADGDGVTTEWLEQVRNAYAARDGSAELLALIMRLEATIDAFSVTASAAQTATDDYNSALEAHVDGLAAIDSGGDVIAQITTLARDMLDRTREVARALARSERESNALQQQLADARAEAEIDHLTGLPNRRAFETRYNEEYAATRESGEALCVAFCDIDEFKRINDKHGHEAGDRVLRTVAQSLATISDDKCHVARHGGEEFVVLLRDRSLEEACAIVDEAREAIAARRLINRMTDVPFGRITLSAGVADVHAYHDPREALRAADDALLRAKEAGRNVVLKADGAD</sequence>
<accession>A0A0B1ZNN9</accession>
<evidence type="ECO:0000256" key="2">
    <source>
        <dbReference type="ARBA" id="ARBA00034247"/>
    </source>
</evidence>
<keyword evidence="5" id="KW-1185">Reference proteome</keyword>
<dbReference type="EC" id="2.7.7.65" evidence="1"/>
<dbReference type="EMBL" id="JTDI01000002">
    <property type="protein sequence ID" value="KHK92755.1"/>
    <property type="molecule type" value="Genomic_DNA"/>
</dbReference>
<dbReference type="InterPro" id="IPR029787">
    <property type="entry name" value="Nucleotide_cyclase"/>
</dbReference>
<dbReference type="SMART" id="SM00267">
    <property type="entry name" value="GGDEF"/>
    <property type="match status" value="1"/>
</dbReference>
<dbReference type="Pfam" id="PF00990">
    <property type="entry name" value="GGDEF"/>
    <property type="match status" value="1"/>
</dbReference>
<evidence type="ECO:0000259" key="3">
    <source>
        <dbReference type="PROSITE" id="PS50887"/>
    </source>
</evidence>
<dbReference type="InterPro" id="IPR050469">
    <property type="entry name" value="Diguanylate_Cyclase"/>
</dbReference>
<evidence type="ECO:0000313" key="4">
    <source>
        <dbReference type="EMBL" id="KHK92755.1"/>
    </source>
</evidence>
<organism evidence="4 5">
    <name type="scientific">Novosphingobium malaysiense</name>
    <dbReference type="NCBI Taxonomy" id="1348853"/>
    <lineage>
        <taxon>Bacteria</taxon>
        <taxon>Pseudomonadati</taxon>
        <taxon>Pseudomonadota</taxon>
        <taxon>Alphaproteobacteria</taxon>
        <taxon>Sphingomonadales</taxon>
        <taxon>Sphingomonadaceae</taxon>
        <taxon>Novosphingobium</taxon>
    </lineage>
</organism>
<reference evidence="4 5" key="1">
    <citation type="submission" date="2014-10" db="EMBL/GenBank/DDBJ databases">
        <title>Genome sequence of Novosphingobium malaysiense MUSC 273(T).</title>
        <authorList>
            <person name="Lee L.-H."/>
        </authorList>
    </citation>
    <scope>NUCLEOTIDE SEQUENCE [LARGE SCALE GENOMIC DNA]</scope>
    <source>
        <strain evidence="4 5">MUSC 273</strain>
    </source>
</reference>